<dbReference type="Proteomes" id="UP000652761">
    <property type="component" value="Unassembled WGS sequence"/>
</dbReference>
<accession>A0A843VD03</accession>
<gene>
    <name evidence="2" type="ORF">Taro_022957</name>
</gene>
<evidence type="ECO:0000313" key="2">
    <source>
        <dbReference type="EMBL" id="MQL90363.1"/>
    </source>
</evidence>
<feature type="region of interest" description="Disordered" evidence="1">
    <location>
        <begin position="168"/>
        <end position="187"/>
    </location>
</feature>
<name>A0A843VD03_COLES</name>
<comment type="caution">
    <text evidence="2">The sequence shown here is derived from an EMBL/GenBank/DDBJ whole genome shotgun (WGS) entry which is preliminary data.</text>
</comment>
<reference evidence="2" key="1">
    <citation type="submission" date="2017-07" db="EMBL/GenBank/DDBJ databases">
        <title>Taro Niue Genome Assembly and Annotation.</title>
        <authorList>
            <person name="Atibalentja N."/>
            <person name="Keating K."/>
            <person name="Fields C.J."/>
        </authorList>
    </citation>
    <scope>NUCLEOTIDE SEQUENCE</scope>
    <source>
        <strain evidence="2">Niue_2</strain>
        <tissue evidence="2">Leaf</tissue>
    </source>
</reference>
<proteinExistence type="predicted"/>
<evidence type="ECO:0000313" key="3">
    <source>
        <dbReference type="Proteomes" id="UP000652761"/>
    </source>
</evidence>
<protein>
    <submittedName>
        <fullName evidence="2">Uncharacterized protein</fullName>
    </submittedName>
</protein>
<evidence type="ECO:0000256" key="1">
    <source>
        <dbReference type="SAM" id="MobiDB-lite"/>
    </source>
</evidence>
<keyword evidence="3" id="KW-1185">Reference proteome</keyword>
<dbReference type="AlphaFoldDB" id="A0A843VD03"/>
<organism evidence="2 3">
    <name type="scientific">Colocasia esculenta</name>
    <name type="common">Wild taro</name>
    <name type="synonym">Arum esculentum</name>
    <dbReference type="NCBI Taxonomy" id="4460"/>
    <lineage>
        <taxon>Eukaryota</taxon>
        <taxon>Viridiplantae</taxon>
        <taxon>Streptophyta</taxon>
        <taxon>Embryophyta</taxon>
        <taxon>Tracheophyta</taxon>
        <taxon>Spermatophyta</taxon>
        <taxon>Magnoliopsida</taxon>
        <taxon>Liliopsida</taxon>
        <taxon>Araceae</taxon>
        <taxon>Aroideae</taxon>
        <taxon>Colocasieae</taxon>
        <taxon>Colocasia</taxon>
    </lineage>
</organism>
<sequence>MGVQTWRDVLERITQIWIISCSLDLSKTMSVDRRHVAVDSYCPVLVFISGQQLSTDAKAPVDSQFSRQFRSPTDAAFGQILWAPLYFKPLLNTSKGGNATLHPLTFLQKVNPPLYQSQNPYFPPELKSPSLPLSFSSSSFCLPPLLKDHLYSDLSTPTAPRKKLCATRQRHASPEAGEASRALAERRSKCRDDRLPELIVSQGLHLTRVRRVFQRFVQPRYVDFISMEDMFQGLQPLFDTQG</sequence>
<dbReference type="EMBL" id="NMUH01001235">
    <property type="protein sequence ID" value="MQL90363.1"/>
    <property type="molecule type" value="Genomic_DNA"/>
</dbReference>